<evidence type="ECO:0000256" key="3">
    <source>
        <dbReference type="ARBA" id="ARBA00023082"/>
    </source>
</evidence>
<reference evidence="6 7" key="1">
    <citation type="submission" date="2020-08" db="EMBL/GenBank/DDBJ databases">
        <title>Genomic Encyclopedia of Type Strains, Phase IV (KMG-V): Genome sequencing to study the core and pangenomes of soil and plant-associated prokaryotes.</title>
        <authorList>
            <person name="Whitman W."/>
        </authorList>
    </citation>
    <scope>NUCLEOTIDE SEQUENCE [LARGE SCALE GENOMIC DNA]</scope>
    <source>
        <strain evidence="6 7">X5P3</strain>
    </source>
</reference>
<evidence type="ECO:0000256" key="2">
    <source>
        <dbReference type="ARBA" id="ARBA00023015"/>
    </source>
</evidence>
<dbReference type="PANTHER" id="PTHR43133:SF62">
    <property type="entry name" value="RNA POLYMERASE SIGMA FACTOR SIGZ"/>
    <property type="match status" value="1"/>
</dbReference>
<feature type="domain" description="RNA polymerase sigma-70 region 2" evidence="5">
    <location>
        <begin position="18"/>
        <end position="79"/>
    </location>
</feature>
<evidence type="ECO:0000259" key="5">
    <source>
        <dbReference type="Pfam" id="PF04542"/>
    </source>
</evidence>
<dbReference type="Proteomes" id="UP000584867">
    <property type="component" value="Unassembled WGS sequence"/>
</dbReference>
<sequence length="200" mass="22064">MRCSSMPTETISALLDRRRDFLGFVRRRVSDPAIAEDILQSAYLRAVEHSSGLRQDESIVAWFYRILRNAVIDHYRHRGSENATLDRWATELGAGPEEASALAPHDPATFSFVCHCIEAVLPSLTPNYAQLIREVDLDEASLTDFAHRHGITAGNAAVRAHRARAALKRALLRTCGACATHGCLNCSCECPAAAMFSNRN</sequence>
<dbReference type="AlphaFoldDB" id="A0A7W7ZLG9"/>
<evidence type="ECO:0000256" key="1">
    <source>
        <dbReference type="ARBA" id="ARBA00010641"/>
    </source>
</evidence>
<dbReference type="InterPro" id="IPR039425">
    <property type="entry name" value="RNA_pol_sigma-70-like"/>
</dbReference>
<dbReference type="GO" id="GO:0016987">
    <property type="term" value="F:sigma factor activity"/>
    <property type="evidence" value="ECO:0007669"/>
    <property type="project" value="UniProtKB-KW"/>
</dbReference>
<proteinExistence type="inferred from homology"/>
<dbReference type="InterPro" id="IPR036388">
    <property type="entry name" value="WH-like_DNA-bd_sf"/>
</dbReference>
<dbReference type="Gene3D" id="1.10.1740.10">
    <property type="match status" value="1"/>
</dbReference>
<name>A0A7W7ZLG9_9BACT</name>
<dbReference type="PANTHER" id="PTHR43133">
    <property type="entry name" value="RNA POLYMERASE ECF-TYPE SIGMA FACTO"/>
    <property type="match status" value="1"/>
</dbReference>
<keyword evidence="3" id="KW-0731">Sigma factor</keyword>
<dbReference type="InterPro" id="IPR013324">
    <property type="entry name" value="RNA_pol_sigma_r3/r4-like"/>
</dbReference>
<comment type="similarity">
    <text evidence="1">Belongs to the sigma-70 factor family. ECF subfamily.</text>
</comment>
<evidence type="ECO:0000256" key="4">
    <source>
        <dbReference type="ARBA" id="ARBA00023163"/>
    </source>
</evidence>
<dbReference type="SUPFAM" id="SSF88659">
    <property type="entry name" value="Sigma3 and sigma4 domains of RNA polymerase sigma factors"/>
    <property type="match status" value="1"/>
</dbReference>
<organism evidence="6 7">
    <name type="scientific">Granulicella mallensis</name>
    <dbReference type="NCBI Taxonomy" id="940614"/>
    <lineage>
        <taxon>Bacteria</taxon>
        <taxon>Pseudomonadati</taxon>
        <taxon>Acidobacteriota</taxon>
        <taxon>Terriglobia</taxon>
        <taxon>Terriglobales</taxon>
        <taxon>Acidobacteriaceae</taxon>
        <taxon>Granulicella</taxon>
    </lineage>
</organism>
<evidence type="ECO:0000313" key="6">
    <source>
        <dbReference type="EMBL" id="MBB5061724.1"/>
    </source>
</evidence>
<comment type="caution">
    <text evidence="6">The sequence shown here is derived from an EMBL/GenBank/DDBJ whole genome shotgun (WGS) entry which is preliminary data.</text>
</comment>
<evidence type="ECO:0000313" key="7">
    <source>
        <dbReference type="Proteomes" id="UP000584867"/>
    </source>
</evidence>
<dbReference type="SUPFAM" id="SSF88946">
    <property type="entry name" value="Sigma2 domain of RNA polymerase sigma factors"/>
    <property type="match status" value="1"/>
</dbReference>
<protein>
    <submittedName>
        <fullName evidence="6">RNA polymerase sigma-70 factor (ECF subfamily)</fullName>
    </submittedName>
</protein>
<dbReference type="InterPro" id="IPR014284">
    <property type="entry name" value="RNA_pol_sigma-70_dom"/>
</dbReference>
<dbReference type="InterPro" id="IPR013325">
    <property type="entry name" value="RNA_pol_sigma_r2"/>
</dbReference>
<dbReference type="Gene3D" id="1.10.10.10">
    <property type="entry name" value="Winged helix-like DNA-binding domain superfamily/Winged helix DNA-binding domain"/>
    <property type="match status" value="1"/>
</dbReference>
<dbReference type="Pfam" id="PF04542">
    <property type="entry name" value="Sigma70_r2"/>
    <property type="match status" value="1"/>
</dbReference>
<dbReference type="GO" id="GO:0006352">
    <property type="term" value="P:DNA-templated transcription initiation"/>
    <property type="evidence" value="ECO:0007669"/>
    <property type="project" value="InterPro"/>
</dbReference>
<dbReference type="InterPro" id="IPR007627">
    <property type="entry name" value="RNA_pol_sigma70_r2"/>
</dbReference>
<gene>
    <name evidence="6" type="ORF">HDF15_000049</name>
</gene>
<accession>A0A7W7ZLG9</accession>
<dbReference type="NCBIfam" id="TIGR02937">
    <property type="entry name" value="sigma70-ECF"/>
    <property type="match status" value="1"/>
</dbReference>
<keyword evidence="4" id="KW-0804">Transcription</keyword>
<keyword evidence="2" id="KW-0805">Transcription regulation</keyword>
<dbReference type="EMBL" id="JACHIO010000001">
    <property type="protein sequence ID" value="MBB5061724.1"/>
    <property type="molecule type" value="Genomic_DNA"/>
</dbReference>
<dbReference type="RefSeq" id="WP_260330737.1">
    <property type="nucleotide sequence ID" value="NZ_JACHIO010000001.1"/>
</dbReference>